<dbReference type="Proteomes" id="UP000632138">
    <property type="component" value="Unassembled WGS sequence"/>
</dbReference>
<accession>A0ABS2ANR8</accession>
<dbReference type="RefSeq" id="WP_203381487.1">
    <property type="nucleotide sequence ID" value="NZ_JAENHP010000020.1"/>
</dbReference>
<sequence>MTWAGRTRAGLAALVMAVLALSGVTLVSAGAFPGAGHHDVAGSARSGIAEYTPDDHQHGAEWTPTASHRLRPAANVPVRNTVPAEGHALAAVDLVVPAGGEGHGDEASSSVLRV</sequence>
<evidence type="ECO:0000313" key="2">
    <source>
        <dbReference type="Proteomes" id="UP000632138"/>
    </source>
</evidence>
<comment type="caution">
    <text evidence="1">The sequence shown here is derived from an EMBL/GenBank/DDBJ whole genome shotgun (WGS) entry which is preliminary data.</text>
</comment>
<gene>
    <name evidence="1" type="ORF">JIG36_38985</name>
</gene>
<protein>
    <submittedName>
        <fullName evidence="1">Uncharacterized protein</fullName>
    </submittedName>
</protein>
<organism evidence="1 2">
    <name type="scientific">Paractinoplanes ovalisporus</name>
    <dbReference type="NCBI Taxonomy" id="2810368"/>
    <lineage>
        <taxon>Bacteria</taxon>
        <taxon>Bacillati</taxon>
        <taxon>Actinomycetota</taxon>
        <taxon>Actinomycetes</taxon>
        <taxon>Micromonosporales</taxon>
        <taxon>Micromonosporaceae</taxon>
        <taxon>Paractinoplanes</taxon>
    </lineage>
</organism>
<reference evidence="1 2" key="1">
    <citation type="submission" date="2021-01" db="EMBL/GenBank/DDBJ databases">
        <title>Actinoplanes sp. nov. LDG1-06 isolated from lichen.</title>
        <authorList>
            <person name="Saeng-In P."/>
            <person name="Phongsopitanun W."/>
            <person name="Kanchanasin P."/>
            <person name="Yuki M."/>
            <person name="Kudo T."/>
            <person name="Ohkuma M."/>
            <person name="Tanasupawat S."/>
        </authorList>
    </citation>
    <scope>NUCLEOTIDE SEQUENCE [LARGE SCALE GENOMIC DNA]</scope>
    <source>
        <strain evidence="1 2">LDG1-06</strain>
    </source>
</reference>
<name>A0ABS2ANR8_9ACTN</name>
<dbReference type="EMBL" id="JAENHP010000020">
    <property type="protein sequence ID" value="MBM2621507.1"/>
    <property type="molecule type" value="Genomic_DNA"/>
</dbReference>
<proteinExistence type="predicted"/>
<evidence type="ECO:0000313" key="1">
    <source>
        <dbReference type="EMBL" id="MBM2621507.1"/>
    </source>
</evidence>
<keyword evidence="2" id="KW-1185">Reference proteome</keyword>